<dbReference type="InterPro" id="IPR033985">
    <property type="entry name" value="SusD-like_N"/>
</dbReference>
<keyword evidence="8" id="KW-1185">Reference proteome</keyword>
<comment type="subcellular location">
    <subcellularLocation>
        <location evidence="1">Cell outer membrane</location>
    </subcellularLocation>
</comment>
<name>A0A9E2SB79_9BACT</name>
<keyword evidence="3" id="KW-0472">Membrane</keyword>
<feature type="domain" description="RagB/SusD" evidence="5">
    <location>
        <begin position="353"/>
        <end position="475"/>
    </location>
</feature>
<comment type="caution">
    <text evidence="7">The sequence shown here is derived from an EMBL/GenBank/DDBJ whole genome shotgun (WGS) entry which is preliminary data.</text>
</comment>
<evidence type="ECO:0000256" key="4">
    <source>
        <dbReference type="ARBA" id="ARBA00023237"/>
    </source>
</evidence>
<evidence type="ECO:0000259" key="6">
    <source>
        <dbReference type="Pfam" id="PF14322"/>
    </source>
</evidence>
<sequence>MKNTFLKYTLIAGTAVMLTAGCSKSFLDQPINGKLSEDQFYTTEKDATMAVTGVYNAMQYEYYTAWTSMYMLKTLPSDESNAAGSGSGDQAQYQQIDQFTLDAQNSGVLAGWRTCYYTIFRANKVINKTKPTSANLKQLVAEAKTIRAYCYLDLVTLWGDVPLITADVSVSDIPNLKRAPKADIYALIQKDLNEAIPDIKAKSAYPASDKFRVSKGTAQAILGKALLYQQKWADAATQFDNVINSGEYDLGNSLQEVFSKQGEFGTESIFEVSFSSGKNYDWGNFPWGNIPQANIHVQLMGPRSDYYTKAPTDSLLGGWGFNSPKKGMNDAFVAAGDVQRRKATLMSEAELTTAGGKWTAPTAYEYEGFFQRKYGTYSAQTVSSGIAELNYGTNWRYIRFADVLLMDAEAYNKAGNDGAAKTALNRLRVKRGLPAVATSGDALFQDIVKERQLELAFEGFRFIDLVRWGMADKVLGPLGFVKGKHELMPIPDADVKTAKLGQNPNY</sequence>
<dbReference type="GO" id="GO:0009279">
    <property type="term" value="C:cell outer membrane"/>
    <property type="evidence" value="ECO:0007669"/>
    <property type="project" value="UniProtKB-SubCell"/>
</dbReference>
<dbReference type="AlphaFoldDB" id="A0A9E2SB79"/>
<dbReference type="PROSITE" id="PS51257">
    <property type="entry name" value="PROKAR_LIPOPROTEIN"/>
    <property type="match status" value="1"/>
</dbReference>
<feature type="domain" description="SusD-like N-terminal" evidence="6">
    <location>
        <begin position="97"/>
        <end position="224"/>
    </location>
</feature>
<evidence type="ECO:0000256" key="1">
    <source>
        <dbReference type="ARBA" id="ARBA00004442"/>
    </source>
</evidence>
<keyword evidence="4" id="KW-0998">Cell outer membrane</keyword>
<evidence type="ECO:0000256" key="2">
    <source>
        <dbReference type="ARBA" id="ARBA00022729"/>
    </source>
</evidence>
<gene>
    <name evidence="7" type="ORF">KTO63_13920</name>
</gene>
<dbReference type="Proteomes" id="UP000812270">
    <property type="component" value="Unassembled WGS sequence"/>
</dbReference>
<evidence type="ECO:0000259" key="5">
    <source>
        <dbReference type="Pfam" id="PF07980"/>
    </source>
</evidence>
<protein>
    <submittedName>
        <fullName evidence="7">RagB/SusD family nutrient uptake outer membrane protein</fullName>
    </submittedName>
</protein>
<dbReference type="CDD" id="cd08977">
    <property type="entry name" value="SusD"/>
    <property type="match status" value="1"/>
</dbReference>
<evidence type="ECO:0000313" key="8">
    <source>
        <dbReference type="Proteomes" id="UP000812270"/>
    </source>
</evidence>
<keyword evidence="2" id="KW-0732">Signal</keyword>
<proteinExistence type="predicted"/>
<dbReference type="Pfam" id="PF14322">
    <property type="entry name" value="SusD-like_3"/>
    <property type="match status" value="1"/>
</dbReference>
<accession>A0A9E2SB79</accession>
<dbReference type="InterPro" id="IPR012944">
    <property type="entry name" value="SusD_RagB_dom"/>
</dbReference>
<evidence type="ECO:0000256" key="3">
    <source>
        <dbReference type="ARBA" id="ARBA00023136"/>
    </source>
</evidence>
<dbReference type="EMBL" id="JAHSPG010000011">
    <property type="protein sequence ID" value="MBV4358258.1"/>
    <property type="molecule type" value="Genomic_DNA"/>
</dbReference>
<dbReference type="RefSeq" id="WP_217791934.1">
    <property type="nucleotide sequence ID" value="NZ_JAHSPG010000011.1"/>
</dbReference>
<dbReference type="Pfam" id="PF07980">
    <property type="entry name" value="SusD_RagB"/>
    <property type="match status" value="1"/>
</dbReference>
<reference evidence="7" key="1">
    <citation type="submission" date="2021-06" db="EMBL/GenBank/DDBJ databases">
        <authorList>
            <person name="Huq M.A."/>
        </authorList>
    </citation>
    <scope>NUCLEOTIDE SEQUENCE</scope>
    <source>
        <strain evidence="7">MAH-26</strain>
    </source>
</reference>
<evidence type="ECO:0000313" key="7">
    <source>
        <dbReference type="EMBL" id="MBV4358258.1"/>
    </source>
</evidence>
<organism evidence="7 8">
    <name type="scientific">Pinibacter aurantiacus</name>
    <dbReference type="NCBI Taxonomy" id="2851599"/>
    <lineage>
        <taxon>Bacteria</taxon>
        <taxon>Pseudomonadati</taxon>
        <taxon>Bacteroidota</taxon>
        <taxon>Chitinophagia</taxon>
        <taxon>Chitinophagales</taxon>
        <taxon>Chitinophagaceae</taxon>
        <taxon>Pinibacter</taxon>
    </lineage>
</organism>